<dbReference type="Pfam" id="PF22917">
    <property type="entry name" value="PRISE"/>
    <property type="match status" value="1"/>
</dbReference>
<evidence type="ECO:0000313" key="2">
    <source>
        <dbReference type="EMBL" id="KAK4496018.1"/>
    </source>
</evidence>
<sequence length="401" mass="45585">MGKRTIVFGASGVTGWSFVNELLHDYPEKGVWDGVVAMTNRPLKQEDSLWPADPRLQIVSGVNLLDSQETIEVALQAKVKDLDKITHVYYLAYKASTDLRQEFEDAVNMFKRSTTAMDRLSPALEFVVLQTGAKMYGCHLTTQHPTDYIHVPLSEDMPRLKQPFHDLLFYHPQLDWISDFAKDKKWNWCDTRPDIIIGFVPNQNFYSLAQSLAIFLTLFATVEGQGAECPFPGTMKSWNAKSNDSSSDMIARQTIHLSLNLPQSQKGDGLNVADSKQWSTWSEKWPQLASYFGLKGTPPPADPTQALEVRSYIKGHLDVWKPLEQVHGLKPNIADSNLVYPGFEQFLLTQFDFDRQYDMTKMYSTPAEKPFTEERDTMEAWGGVFDRMREGKLIPQDAKAS</sequence>
<comment type="caution">
    <text evidence="2">The sequence shown here is derived from an EMBL/GenBank/DDBJ whole genome shotgun (WGS) entry which is preliminary data.</text>
</comment>
<feature type="domain" description="PRISE-like Rossmann-fold" evidence="1">
    <location>
        <begin position="6"/>
        <end position="395"/>
    </location>
</feature>
<dbReference type="PANTHER" id="PTHR32487:SF8">
    <property type="entry name" value="NAD-DEPENDENT EPIMERASE_DEHYDRATASE DOMAIN-CONTAINING PROTEIN"/>
    <property type="match status" value="1"/>
</dbReference>
<name>A0ABR0E4J5_ZASCE</name>
<dbReference type="EMBL" id="JAXOVC010000011">
    <property type="protein sequence ID" value="KAK4496018.1"/>
    <property type="molecule type" value="Genomic_DNA"/>
</dbReference>
<evidence type="ECO:0000259" key="1">
    <source>
        <dbReference type="Pfam" id="PF22917"/>
    </source>
</evidence>
<proteinExistence type="predicted"/>
<protein>
    <recommendedName>
        <fullName evidence="1">PRISE-like Rossmann-fold domain-containing protein</fullName>
    </recommendedName>
</protein>
<dbReference type="Gene3D" id="3.40.50.720">
    <property type="entry name" value="NAD(P)-binding Rossmann-like Domain"/>
    <property type="match status" value="1"/>
</dbReference>
<organism evidence="2 3">
    <name type="scientific">Zasmidium cellare</name>
    <name type="common">Wine cellar mold</name>
    <name type="synonym">Racodium cellare</name>
    <dbReference type="NCBI Taxonomy" id="395010"/>
    <lineage>
        <taxon>Eukaryota</taxon>
        <taxon>Fungi</taxon>
        <taxon>Dikarya</taxon>
        <taxon>Ascomycota</taxon>
        <taxon>Pezizomycotina</taxon>
        <taxon>Dothideomycetes</taxon>
        <taxon>Dothideomycetidae</taxon>
        <taxon>Mycosphaerellales</taxon>
        <taxon>Mycosphaerellaceae</taxon>
        <taxon>Zasmidium</taxon>
    </lineage>
</organism>
<dbReference type="Proteomes" id="UP001305779">
    <property type="component" value="Unassembled WGS sequence"/>
</dbReference>
<dbReference type="CDD" id="cd08948">
    <property type="entry name" value="5beta-POR_like_SDR_a"/>
    <property type="match status" value="1"/>
</dbReference>
<dbReference type="InterPro" id="IPR036291">
    <property type="entry name" value="NAD(P)-bd_dom_sf"/>
</dbReference>
<dbReference type="SUPFAM" id="SSF51735">
    <property type="entry name" value="NAD(P)-binding Rossmann-fold domains"/>
    <property type="match status" value="1"/>
</dbReference>
<gene>
    <name evidence="2" type="ORF">PRZ48_013287</name>
</gene>
<evidence type="ECO:0000313" key="3">
    <source>
        <dbReference type="Proteomes" id="UP001305779"/>
    </source>
</evidence>
<dbReference type="PANTHER" id="PTHR32487">
    <property type="entry name" value="3-OXO-DELTA(4,5)-STEROID 5-BETA-REDUCTASE"/>
    <property type="match status" value="1"/>
</dbReference>
<keyword evidence="3" id="KW-1185">Reference proteome</keyword>
<accession>A0ABR0E4J5</accession>
<dbReference type="InterPro" id="IPR055222">
    <property type="entry name" value="PRISE-like_Rossmann-fold"/>
</dbReference>
<reference evidence="2 3" key="1">
    <citation type="journal article" date="2023" name="G3 (Bethesda)">
        <title>A chromosome-level genome assembly of Zasmidium syzygii isolated from banana leaves.</title>
        <authorList>
            <person name="van Westerhoven A.C."/>
            <person name="Mehrabi R."/>
            <person name="Talebi R."/>
            <person name="Steentjes M.B.F."/>
            <person name="Corcolon B."/>
            <person name="Chong P.A."/>
            <person name="Kema G.H.J."/>
            <person name="Seidl M.F."/>
        </authorList>
    </citation>
    <scope>NUCLEOTIDE SEQUENCE [LARGE SCALE GENOMIC DNA]</scope>
    <source>
        <strain evidence="2 3">P124</strain>
    </source>
</reference>